<sequence length="165" mass="17944">MAAVVEEPPVTNQVIRPPNPLRAKVGGGFGGIDANAIARAEEALKAMSAQFGQWLNDEVVRLDKAQSDIRSQGYTPETAEALYFRAHDLKGLGTTYEYPLVTRIAASLCRMLDDADKRMQAPLAVVDAHIDAIKAVVRDKIQTDDHPVGRDLVETLEARAAEHLG</sequence>
<accession>A0A246KCP0</accession>
<dbReference type="GeneID" id="56577566"/>
<evidence type="ECO:0000313" key="2">
    <source>
        <dbReference type="EMBL" id="QAT14541.1"/>
    </source>
</evidence>
<reference evidence="2 5" key="3">
    <citation type="submission" date="2019-01" db="EMBL/GenBank/DDBJ databases">
        <title>Brevundimonas diminuta Genome sequencing and assembly.</title>
        <authorList>
            <person name="Chen H."/>
        </authorList>
    </citation>
    <scope>NUCLEOTIDE SEQUENCE [LARGE SCALE GENOMIC DNA]</scope>
    <source>
        <strain evidence="2">ATCC</strain>
        <strain evidence="5">ATCC(B) 19146</strain>
    </source>
</reference>
<dbReference type="AlphaFoldDB" id="A0A246KCP0"/>
<evidence type="ECO:0000313" key="3">
    <source>
        <dbReference type="EMBL" id="QQB88080.1"/>
    </source>
</evidence>
<reference evidence="1 4" key="1">
    <citation type="submission" date="2017-06" db="EMBL/GenBank/DDBJ databases">
        <title>Biodegradation of gentamicin by bacterial consortia AMQD4 in synthetic medium and raw gentamicin sewage.</title>
        <authorList>
            <person name="Chang H."/>
            <person name="Feng Y."/>
            <person name="Li Z."/>
            <person name="Xue J."/>
            <person name="Cheng D."/>
        </authorList>
    </citation>
    <scope>NUCLEOTIDE SEQUENCE [LARGE SCALE GENOMIC DNA]</scope>
    <source>
        <strain evidence="1 4">BZC3</strain>
    </source>
</reference>
<dbReference type="InterPro" id="IPR036641">
    <property type="entry name" value="HPT_dom_sf"/>
</dbReference>
<keyword evidence="6" id="KW-1185">Reference proteome</keyword>
<dbReference type="RefSeq" id="WP_003164422.1">
    <property type="nucleotide sequence ID" value="NZ_BJNC01000005.1"/>
</dbReference>
<name>A0A246KCP0_BREDI</name>
<evidence type="ECO:0000313" key="5">
    <source>
        <dbReference type="Proteomes" id="UP000287388"/>
    </source>
</evidence>
<dbReference type="GO" id="GO:0000160">
    <property type="term" value="P:phosphorelay signal transduction system"/>
    <property type="evidence" value="ECO:0007669"/>
    <property type="project" value="InterPro"/>
</dbReference>
<dbReference type="STRING" id="293.GCA_000988015_00926"/>
<proteinExistence type="predicted"/>
<evidence type="ECO:0000313" key="6">
    <source>
        <dbReference type="Proteomes" id="UP000596117"/>
    </source>
</evidence>
<gene>
    <name evidence="1" type="ORF">CD943_14035</name>
    <name evidence="2" type="ORF">EQG53_09335</name>
    <name evidence="3" type="ORF">I6H83_13095</name>
</gene>
<evidence type="ECO:0000313" key="4">
    <source>
        <dbReference type="Proteomes" id="UP000197024"/>
    </source>
</evidence>
<dbReference type="EMBL" id="CP035093">
    <property type="protein sequence ID" value="QAT14541.1"/>
    <property type="molecule type" value="Genomic_DNA"/>
</dbReference>
<dbReference type="KEGG" id="bdm:EQG53_09335"/>
<protein>
    <submittedName>
        <fullName evidence="1">Hpt domain-containing protein</fullName>
    </submittedName>
</protein>
<organism evidence="1 4">
    <name type="scientific">Brevundimonas diminuta</name>
    <name type="common">Pseudomonas diminuta</name>
    <dbReference type="NCBI Taxonomy" id="293"/>
    <lineage>
        <taxon>Bacteria</taxon>
        <taxon>Pseudomonadati</taxon>
        <taxon>Pseudomonadota</taxon>
        <taxon>Alphaproteobacteria</taxon>
        <taxon>Caulobacterales</taxon>
        <taxon>Caulobacteraceae</taxon>
        <taxon>Brevundimonas</taxon>
    </lineage>
</organism>
<reference evidence="1 4" key="2">
    <citation type="submission" date="2017-06" db="EMBL/GenBank/DDBJ databases">
        <authorList>
            <person name="Kim H.J."/>
            <person name="Triplett B.A."/>
        </authorList>
    </citation>
    <scope>NUCLEOTIDE SEQUENCE [LARGE SCALE GENOMIC DNA]</scope>
    <source>
        <strain evidence="1 4">BZC3</strain>
    </source>
</reference>
<dbReference type="Proteomes" id="UP000596117">
    <property type="component" value="Chromosome"/>
</dbReference>
<dbReference type="SUPFAM" id="SSF47226">
    <property type="entry name" value="Histidine-containing phosphotransfer domain, HPT domain"/>
    <property type="match status" value="1"/>
</dbReference>
<dbReference type="Proteomes" id="UP000197024">
    <property type="component" value="Chromosome"/>
</dbReference>
<evidence type="ECO:0000313" key="1">
    <source>
        <dbReference type="EMBL" id="ASD27905.1"/>
    </source>
</evidence>
<reference evidence="3 6" key="4">
    <citation type="submission" date="2020-12" db="EMBL/GenBank/DDBJ databases">
        <title>FDA dAtabase for Regulatory Grade micrObial Sequences (FDA-ARGOS): Supporting development and validation of Infectious Disease Dx tests.</title>
        <authorList>
            <person name="Kerrigan L."/>
            <person name="Long C."/>
            <person name="Tallon L."/>
            <person name="Sadzewicz L."/>
            <person name="Zhao X."/>
            <person name="Boylan J."/>
            <person name="Ott S."/>
            <person name="Bowen H."/>
            <person name="Vavikolanu K."/>
            <person name="Mehta A."/>
            <person name="Aluvathingal J."/>
            <person name="Nadendla S."/>
            <person name="Yan Y."/>
            <person name="Sichtig H."/>
        </authorList>
    </citation>
    <scope>NUCLEOTIDE SEQUENCE [LARGE SCALE GENOMIC DNA]</scope>
    <source>
        <strain evidence="3 6">FDAARGOS_1026</strain>
    </source>
</reference>
<dbReference type="Gene3D" id="1.20.120.160">
    <property type="entry name" value="HPT domain"/>
    <property type="match status" value="1"/>
</dbReference>
<dbReference type="Proteomes" id="UP000287388">
    <property type="component" value="Chromosome"/>
</dbReference>
<dbReference type="EMBL" id="CP066026">
    <property type="protein sequence ID" value="QQB88080.1"/>
    <property type="molecule type" value="Genomic_DNA"/>
</dbReference>
<dbReference type="EMBL" id="CP021995">
    <property type="protein sequence ID" value="ASD27905.1"/>
    <property type="molecule type" value="Genomic_DNA"/>
</dbReference>